<organism evidence="1 2">
    <name type="scientific">Evansella alkalicola</name>
    <dbReference type="NCBI Taxonomy" id="745819"/>
    <lineage>
        <taxon>Bacteria</taxon>
        <taxon>Bacillati</taxon>
        <taxon>Bacillota</taxon>
        <taxon>Bacilli</taxon>
        <taxon>Bacillales</taxon>
        <taxon>Bacillaceae</taxon>
        <taxon>Evansella</taxon>
    </lineage>
</organism>
<name>A0ABS6JUD7_9BACI</name>
<comment type="caution">
    <text evidence="1">The sequence shown here is derived from an EMBL/GenBank/DDBJ whole genome shotgun (WGS) entry which is preliminary data.</text>
</comment>
<evidence type="ECO:0000313" key="2">
    <source>
        <dbReference type="Proteomes" id="UP000790580"/>
    </source>
</evidence>
<dbReference type="Pfam" id="PF10830">
    <property type="entry name" value="DUF2553"/>
    <property type="match status" value="1"/>
</dbReference>
<accession>A0ABS6JUD7</accession>
<protein>
    <submittedName>
        <fullName evidence="1">YusG family protein</fullName>
    </submittedName>
</protein>
<evidence type="ECO:0000313" key="1">
    <source>
        <dbReference type="EMBL" id="MBU9722179.1"/>
    </source>
</evidence>
<dbReference type="RefSeq" id="WP_088076418.1">
    <property type="nucleotide sequence ID" value="NZ_JAHQCR010000050.1"/>
</dbReference>
<reference evidence="1 2" key="1">
    <citation type="submission" date="2021-06" db="EMBL/GenBank/DDBJ databases">
        <title>Bacillus sp. RD4P76, an endophyte from a halophyte.</title>
        <authorList>
            <person name="Sun J.-Q."/>
        </authorList>
    </citation>
    <scope>NUCLEOTIDE SEQUENCE [LARGE SCALE GENOMIC DNA]</scope>
    <source>
        <strain evidence="1 2">JCM 17098</strain>
    </source>
</reference>
<sequence length="109" mass="12509">MDKTNGYYDEQSIVDPAAMNLASEHEPKSHIDITDQVAQKEENSGETVLYHNNEKIGKFKHHGHKYEYEMAEGFEIDNNKIYKNLGQKGKAKQPEQPKSYVEGCDMGWC</sequence>
<dbReference type="InterPro" id="IPR020140">
    <property type="entry name" value="Uncharacterised_YusG"/>
</dbReference>
<gene>
    <name evidence="1" type="ORF">KS407_12105</name>
</gene>
<dbReference type="EMBL" id="JAHQCR010000050">
    <property type="protein sequence ID" value="MBU9722179.1"/>
    <property type="molecule type" value="Genomic_DNA"/>
</dbReference>
<proteinExistence type="predicted"/>
<keyword evidence="2" id="KW-1185">Reference proteome</keyword>
<dbReference type="Proteomes" id="UP000790580">
    <property type="component" value="Unassembled WGS sequence"/>
</dbReference>